<feature type="active site" description="Cysteine sulfenic acid (-SOH) intermediate" evidence="6">
    <location>
        <position position="85"/>
    </location>
</feature>
<dbReference type="FunFam" id="3.40.30.10:FF:000159">
    <property type="entry name" value="Peroxiredoxin"/>
    <property type="match status" value="1"/>
</dbReference>
<gene>
    <name evidence="9" type="ORF">AGOS_ADL154C</name>
</gene>
<evidence type="ECO:0000313" key="10">
    <source>
        <dbReference type="Proteomes" id="UP000000591"/>
    </source>
</evidence>
<accession>Q75AS4</accession>
<dbReference type="CDD" id="cd03013">
    <property type="entry name" value="PRX5_like"/>
    <property type="match status" value="1"/>
</dbReference>
<dbReference type="Gene3D" id="3.40.30.10">
    <property type="entry name" value="Glutaredoxin"/>
    <property type="match status" value="1"/>
</dbReference>
<dbReference type="GO" id="GO:0008379">
    <property type="term" value="F:thioredoxin peroxidase activity"/>
    <property type="evidence" value="ECO:0000318"/>
    <property type="project" value="GO_Central"/>
</dbReference>
<dbReference type="FunCoup" id="Q75AS4">
    <property type="interactions" value="589"/>
</dbReference>
<dbReference type="Proteomes" id="UP000000591">
    <property type="component" value="Chromosome IV"/>
</dbReference>
<dbReference type="eggNOG" id="KOG0541">
    <property type="taxonomic scope" value="Eukaryota"/>
</dbReference>
<dbReference type="GO" id="GO:0005777">
    <property type="term" value="C:peroxisome"/>
    <property type="evidence" value="ECO:0000318"/>
    <property type="project" value="GO_Central"/>
</dbReference>
<protein>
    <submittedName>
        <fullName evidence="9">ADL154Cp</fullName>
    </submittedName>
</protein>
<dbReference type="PANTHER" id="PTHR10430">
    <property type="entry name" value="PEROXIREDOXIN"/>
    <property type="match status" value="1"/>
</dbReference>
<dbReference type="InterPro" id="IPR013740">
    <property type="entry name" value="Redoxin"/>
</dbReference>
<evidence type="ECO:0000256" key="5">
    <source>
        <dbReference type="ARBA" id="ARBA00023284"/>
    </source>
</evidence>
<dbReference type="KEGG" id="ago:AGOS_ADL154C"/>
<keyword evidence="3 7" id="KW-0049">Antioxidant</keyword>
<dbReference type="HOGENOM" id="CLU_072440_3_0_1"/>
<evidence type="ECO:0000256" key="2">
    <source>
        <dbReference type="ARBA" id="ARBA00022559"/>
    </source>
</evidence>
<reference evidence="9 10" key="1">
    <citation type="journal article" date="2004" name="Science">
        <title>The Ashbya gossypii genome as a tool for mapping the ancient Saccharomyces cerevisiae genome.</title>
        <authorList>
            <person name="Dietrich F.S."/>
            <person name="Voegeli S."/>
            <person name="Brachat S."/>
            <person name="Lerch A."/>
            <person name="Gates K."/>
            <person name="Steiner S."/>
            <person name="Mohr C."/>
            <person name="Pohlmann R."/>
            <person name="Luedi P."/>
            <person name="Choi S."/>
            <person name="Wing R.A."/>
            <person name="Flavier A."/>
            <person name="Gaffney T.D."/>
            <person name="Philippsen P."/>
        </authorList>
    </citation>
    <scope>NUCLEOTIDE SEQUENCE [LARGE SCALE GENOMIC DNA]</scope>
    <source>
        <strain evidence="10">ATCC 10895 / CBS 109.51 / FGSC 9923 / NRRL Y-1056</strain>
    </source>
</reference>
<dbReference type="GO" id="GO:0045454">
    <property type="term" value="P:cell redox homeostasis"/>
    <property type="evidence" value="ECO:0000318"/>
    <property type="project" value="GO_Central"/>
</dbReference>
<dbReference type="InterPro" id="IPR037944">
    <property type="entry name" value="PRX5-like"/>
</dbReference>
<keyword evidence="10" id="KW-1185">Reference proteome</keyword>
<dbReference type="InterPro" id="IPR036249">
    <property type="entry name" value="Thioredoxin-like_sf"/>
</dbReference>
<evidence type="ECO:0000256" key="1">
    <source>
        <dbReference type="ARBA" id="ARBA00010505"/>
    </source>
</evidence>
<dbReference type="GO" id="GO:0034599">
    <property type="term" value="P:cellular response to oxidative stress"/>
    <property type="evidence" value="ECO:0000318"/>
    <property type="project" value="GO_Central"/>
</dbReference>
<dbReference type="PANTHER" id="PTHR10430:SF39">
    <property type="entry name" value="PEROXISOMAL MEMBRANE ASSOCIATED PROTEIN 20"/>
    <property type="match status" value="1"/>
</dbReference>
<evidence type="ECO:0000256" key="6">
    <source>
        <dbReference type="PIRSR" id="PIRSR637944-1"/>
    </source>
</evidence>
<dbReference type="Pfam" id="PF08534">
    <property type="entry name" value="Redoxin"/>
    <property type="match status" value="1"/>
</dbReference>
<reference evidence="10" key="2">
    <citation type="journal article" date="2013" name="G3 (Bethesda)">
        <title>Genomes of Ashbya fungi isolated from insects reveal four mating-type loci, numerous translocations, lack of transposons, and distinct gene duplications.</title>
        <authorList>
            <person name="Dietrich F.S."/>
            <person name="Voegeli S."/>
            <person name="Kuo S."/>
            <person name="Philippsen P."/>
        </authorList>
    </citation>
    <scope>GENOME REANNOTATION</scope>
    <source>
        <strain evidence="10">ATCC 10895 / CBS 109.51 / FGSC 9923 / NRRL Y-1056</strain>
    </source>
</reference>
<sequence length="197" mass="21066">MYLIGPTRGVQSMFSSFRLASRHTTSVLRTFHTSKPIMLQAGDAIPKSIPGLHENSPGNSVDIGAEVASGKHLIVGVPAAFSPACSSSHVPGYIQHLDELKSKGFKQVLVTCVNDSFVTKAWAESLKCPSDVRVIADTQGAFASAGGFLFDGKQTFGNDRSVRYALVVEDGKVVRDFVEPDKTGLKVSAAENVLKEL</sequence>
<dbReference type="InParanoid" id="Q75AS4"/>
<dbReference type="GO" id="GO:0042744">
    <property type="term" value="P:hydrogen peroxide catabolic process"/>
    <property type="evidence" value="ECO:0000318"/>
    <property type="project" value="GO_Central"/>
</dbReference>
<evidence type="ECO:0000256" key="3">
    <source>
        <dbReference type="ARBA" id="ARBA00022862"/>
    </source>
</evidence>
<evidence type="ECO:0000256" key="7">
    <source>
        <dbReference type="RuleBase" id="RU366011"/>
    </source>
</evidence>
<comment type="similarity">
    <text evidence="1 7">Belongs to the peroxiredoxin family. Prx5 subfamily.</text>
</comment>
<proteinExistence type="inferred from homology"/>
<dbReference type="STRING" id="284811.Q75AS4"/>
<feature type="domain" description="Thioredoxin" evidence="8">
    <location>
        <begin position="39"/>
        <end position="197"/>
    </location>
</feature>
<dbReference type="EMBL" id="AE016817">
    <property type="protein sequence ID" value="AAS51766.1"/>
    <property type="molecule type" value="Genomic_DNA"/>
</dbReference>
<keyword evidence="2 7" id="KW-0575">Peroxidase</keyword>
<dbReference type="AlphaFoldDB" id="Q75AS4"/>
<dbReference type="RefSeq" id="NP_983942.1">
    <property type="nucleotide sequence ID" value="NM_209295.1"/>
</dbReference>
<dbReference type="InterPro" id="IPR013766">
    <property type="entry name" value="Thioredoxin_domain"/>
</dbReference>
<dbReference type="SUPFAM" id="SSF52833">
    <property type="entry name" value="Thioredoxin-like"/>
    <property type="match status" value="1"/>
</dbReference>
<evidence type="ECO:0000259" key="8">
    <source>
        <dbReference type="PROSITE" id="PS51352"/>
    </source>
</evidence>
<evidence type="ECO:0000256" key="4">
    <source>
        <dbReference type="ARBA" id="ARBA00023002"/>
    </source>
</evidence>
<dbReference type="GO" id="GO:0005737">
    <property type="term" value="C:cytoplasm"/>
    <property type="evidence" value="ECO:0000318"/>
    <property type="project" value="GO_Central"/>
</dbReference>
<keyword evidence="4 7" id="KW-0560">Oxidoreductase</keyword>
<dbReference type="OMA" id="SAWGKQH"/>
<dbReference type="PROSITE" id="PS51352">
    <property type="entry name" value="THIOREDOXIN_2"/>
    <property type="match status" value="1"/>
</dbReference>
<dbReference type="GO" id="GO:0005739">
    <property type="term" value="C:mitochondrion"/>
    <property type="evidence" value="ECO:0000318"/>
    <property type="project" value="GO_Central"/>
</dbReference>
<name>Q75AS4_EREGS</name>
<comment type="function">
    <text evidence="7">Thiol-specific peroxidase that catalyzes the reduction of hydrogen peroxide and organic hydroperoxides to water and alcohols, respectively. Plays a role in cell protection against oxidative stress by detoxifying peroxides.</text>
</comment>
<keyword evidence="5 7" id="KW-0676">Redox-active center</keyword>
<organism evidence="9 10">
    <name type="scientific">Eremothecium gossypii (strain ATCC 10895 / CBS 109.51 / FGSC 9923 / NRRL Y-1056)</name>
    <name type="common">Yeast</name>
    <name type="synonym">Ashbya gossypii</name>
    <dbReference type="NCBI Taxonomy" id="284811"/>
    <lineage>
        <taxon>Eukaryota</taxon>
        <taxon>Fungi</taxon>
        <taxon>Dikarya</taxon>
        <taxon>Ascomycota</taxon>
        <taxon>Saccharomycotina</taxon>
        <taxon>Saccharomycetes</taxon>
        <taxon>Saccharomycetales</taxon>
        <taxon>Saccharomycetaceae</taxon>
        <taxon>Eremothecium</taxon>
    </lineage>
</organism>
<evidence type="ECO:0000313" key="9">
    <source>
        <dbReference type="EMBL" id="AAS51766.1"/>
    </source>
</evidence>
<dbReference type="GeneID" id="4620084"/>
<dbReference type="OrthoDB" id="1882547at2759"/>